<dbReference type="RefSeq" id="WP_103427061.1">
    <property type="nucleotide sequence ID" value="NZ_CP026309.1"/>
</dbReference>
<name>A0A2I8VN57_9EURY</name>
<accession>A0A2I8VN57</accession>
<keyword evidence="1" id="KW-0812">Transmembrane</keyword>
<protein>
    <submittedName>
        <fullName evidence="2">Uncharacterized protein</fullName>
    </submittedName>
</protein>
<feature type="transmembrane region" description="Helical" evidence="1">
    <location>
        <begin position="154"/>
        <end position="178"/>
    </location>
</feature>
<evidence type="ECO:0000313" key="2">
    <source>
        <dbReference type="EMBL" id="AUV83372.1"/>
    </source>
</evidence>
<dbReference type="Proteomes" id="UP000236584">
    <property type="component" value="Chromosome"/>
</dbReference>
<organism evidence="2 3">
    <name type="scientific">Salinigranum rubrum</name>
    <dbReference type="NCBI Taxonomy" id="755307"/>
    <lineage>
        <taxon>Archaea</taxon>
        <taxon>Methanobacteriati</taxon>
        <taxon>Methanobacteriota</taxon>
        <taxon>Stenosarchaea group</taxon>
        <taxon>Halobacteria</taxon>
        <taxon>Halobacteriales</taxon>
        <taxon>Haloferacaceae</taxon>
        <taxon>Salinigranum</taxon>
    </lineage>
</organism>
<feature type="transmembrane region" description="Helical" evidence="1">
    <location>
        <begin position="221"/>
        <end position="250"/>
    </location>
</feature>
<gene>
    <name evidence="2" type="ORF">C2R22_18405</name>
</gene>
<feature type="transmembrane region" description="Helical" evidence="1">
    <location>
        <begin position="87"/>
        <end position="106"/>
    </location>
</feature>
<dbReference type="OrthoDB" id="275571at2157"/>
<feature type="transmembrane region" description="Helical" evidence="1">
    <location>
        <begin position="118"/>
        <end position="142"/>
    </location>
</feature>
<evidence type="ECO:0000256" key="1">
    <source>
        <dbReference type="SAM" id="Phobius"/>
    </source>
</evidence>
<dbReference type="AlphaFoldDB" id="A0A2I8VN57"/>
<feature type="transmembrane region" description="Helical" evidence="1">
    <location>
        <begin position="190"/>
        <end position="209"/>
    </location>
</feature>
<feature type="transmembrane region" description="Helical" evidence="1">
    <location>
        <begin position="46"/>
        <end position="66"/>
    </location>
</feature>
<keyword evidence="1" id="KW-0472">Membrane</keyword>
<proteinExistence type="predicted"/>
<dbReference type="KEGG" id="srub:C2R22_18405"/>
<dbReference type="GeneID" id="35594107"/>
<sequence>MTASPSRRHAFVAALQWGLVQAFLLDSLGRFLRNYYRATTEAFFAPGWVTSIQFAAPLGLLVGGYGGYRWMTSGRGSISHAAHRRRVVFVGALLAGWALAIVPTLAFDVALGDRLFTVPYFALPSLVSVLVLGGAYALAYRVDPGWYARRRNRLLGAVQGALCGLLVGLAGFVLYGQYLAATRDTYALDGSLGTVVSVVLGAAAGVALVDTDERGERAAEFVTVLLLSGLTLPLLAALVLAALNAVGLLAGFGTPYLYPLLPLVASFGLSVYATYGARTHLSRRLVARD</sequence>
<evidence type="ECO:0000313" key="3">
    <source>
        <dbReference type="Proteomes" id="UP000236584"/>
    </source>
</evidence>
<feature type="transmembrane region" description="Helical" evidence="1">
    <location>
        <begin position="256"/>
        <end position="275"/>
    </location>
</feature>
<reference evidence="2 3" key="1">
    <citation type="submission" date="2018-01" db="EMBL/GenBank/DDBJ databases">
        <title>Complete genome sequence of Salinigranum rubrum GX10T, an extremely halophilic archaeon isolated from a marine solar saltern.</title>
        <authorList>
            <person name="Han S."/>
        </authorList>
    </citation>
    <scope>NUCLEOTIDE SEQUENCE [LARGE SCALE GENOMIC DNA]</scope>
    <source>
        <strain evidence="2 3">GX10</strain>
    </source>
</reference>
<keyword evidence="1" id="KW-1133">Transmembrane helix</keyword>
<keyword evidence="3" id="KW-1185">Reference proteome</keyword>
<dbReference type="EMBL" id="CP026309">
    <property type="protein sequence ID" value="AUV83372.1"/>
    <property type="molecule type" value="Genomic_DNA"/>
</dbReference>